<evidence type="ECO:0000313" key="5">
    <source>
        <dbReference type="EMBL" id="MBC2380275.1"/>
    </source>
</evidence>
<comment type="similarity">
    <text evidence="2">Belongs to the fimbrial protein family.</text>
</comment>
<organism evidence="6 7">
    <name type="scientific">Pseudomonas cremoris</name>
    <dbReference type="NCBI Taxonomy" id="2724178"/>
    <lineage>
        <taxon>Bacteria</taxon>
        <taxon>Pseudomonadati</taxon>
        <taxon>Pseudomonadota</taxon>
        <taxon>Gammaproteobacteria</taxon>
        <taxon>Pseudomonadales</taxon>
        <taxon>Pseudomonadaceae</taxon>
        <taxon>Pseudomonas</taxon>
    </lineage>
</organism>
<dbReference type="InterPro" id="IPR036937">
    <property type="entry name" value="Adhesion_dom_fimbrial_sf"/>
</dbReference>
<dbReference type="Gene3D" id="2.60.40.1090">
    <property type="entry name" value="Fimbrial-type adhesion domain"/>
    <property type="match status" value="1"/>
</dbReference>
<evidence type="ECO:0000256" key="2">
    <source>
        <dbReference type="ARBA" id="ARBA00006671"/>
    </source>
</evidence>
<evidence type="ECO:0000256" key="3">
    <source>
        <dbReference type="ARBA" id="ARBA00023263"/>
    </source>
</evidence>
<keyword evidence="4" id="KW-0732">Signal</keyword>
<evidence type="ECO:0000313" key="8">
    <source>
        <dbReference type="Proteomes" id="UP000534677"/>
    </source>
</evidence>
<evidence type="ECO:0000313" key="7">
    <source>
        <dbReference type="Proteomes" id="UP000520513"/>
    </source>
</evidence>
<comment type="caution">
    <text evidence="6">The sequence shown here is derived from an EMBL/GenBank/DDBJ whole genome shotgun (WGS) entry which is preliminary data.</text>
</comment>
<dbReference type="Proteomes" id="UP000520513">
    <property type="component" value="Unassembled WGS sequence"/>
</dbReference>
<comment type="subcellular location">
    <subcellularLocation>
        <location evidence="1">Fimbrium</location>
    </subcellularLocation>
</comment>
<dbReference type="EMBL" id="JAAXCZ010000002">
    <property type="protein sequence ID" value="MBC2380275.1"/>
    <property type="molecule type" value="Genomic_DNA"/>
</dbReference>
<feature type="chain" id="PRO_5031457577" evidence="4">
    <location>
        <begin position="23"/>
        <end position="318"/>
    </location>
</feature>
<dbReference type="Gene3D" id="2.60.40.3310">
    <property type="match status" value="1"/>
</dbReference>
<dbReference type="AlphaFoldDB" id="A0A7X1AIV8"/>
<dbReference type="Proteomes" id="UP000534677">
    <property type="component" value="Unassembled WGS sequence"/>
</dbReference>
<reference evidence="7 8" key="1">
    <citation type="submission" date="2020-04" db="EMBL/GenBank/DDBJ databases">
        <title>Pseudomonas crami sp. nov., a novel proteolytic bacterial species isolated from cream.</title>
        <authorList>
            <person name="Hofmann K."/>
            <person name="Woller A."/>
            <person name="Huptas C."/>
            <person name="Wenning M."/>
            <person name="Scherer S."/>
            <person name="Doll E.V."/>
        </authorList>
    </citation>
    <scope>NUCLEOTIDE SEQUENCE [LARGE SCALE GENOMIC DNA]</scope>
    <source>
        <strain evidence="5 8">WS 5096</strain>
        <strain evidence="6 7">WS 5106</strain>
    </source>
</reference>
<dbReference type="PANTHER" id="PTHR33420">
    <property type="entry name" value="FIMBRIAL SUBUNIT ELFA-RELATED"/>
    <property type="match status" value="1"/>
</dbReference>
<evidence type="ECO:0000313" key="6">
    <source>
        <dbReference type="EMBL" id="MBC2405374.1"/>
    </source>
</evidence>
<evidence type="ECO:0000256" key="1">
    <source>
        <dbReference type="ARBA" id="ARBA00004561"/>
    </source>
</evidence>
<keyword evidence="8" id="KW-1185">Reference proteome</keyword>
<dbReference type="GO" id="GO:0009289">
    <property type="term" value="C:pilus"/>
    <property type="evidence" value="ECO:0007669"/>
    <property type="project" value="UniProtKB-SubCell"/>
</dbReference>
<gene>
    <name evidence="5" type="ORF">HF209_04920</name>
    <name evidence="6" type="ORF">HF257_05115</name>
</gene>
<sequence>MKHSIKFISTVLMLALPLAAHAACDTYMNSDHGVTLPSTITVPDSLPVGGLITRQPFTGVVPDRFITCRTATIISLFGRYPRGTDPLTQAYPTEAPGVGMRISIRDSRPATNFFSIVSGQQVLPSGTHPIFTNAEVYFYKIGPITGGTVPSGSIFDYKMHNGGGVFPGRFILRLNNSVRFVRLAATCDLAAGDVSRTITFAPIKTTDLKDVNVAGMQNFNLTAHCTNASNVTFRFSGAPAAGNNLLFANTGTANGVALWMASNLSGVQQTISPNANNVRTVPVAGNVAILPMVAAYHKNGTVGAGTLVSNATVNITYN</sequence>
<feature type="signal peptide" evidence="4">
    <location>
        <begin position="1"/>
        <end position="22"/>
    </location>
</feature>
<dbReference type="PANTHER" id="PTHR33420:SF14">
    <property type="entry name" value="TYPE 1 FIMBRIN D-MANNOSE SPECIFIC ADHESIN"/>
    <property type="match status" value="1"/>
</dbReference>
<dbReference type="InterPro" id="IPR050263">
    <property type="entry name" value="Bact_Fimbrial_Adh_Pro"/>
</dbReference>
<dbReference type="GO" id="GO:0043709">
    <property type="term" value="P:cell adhesion involved in single-species biofilm formation"/>
    <property type="evidence" value="ECO:0007669"/>
    <property type="project" value="TreeGrafter"/>
</dbReference>
<evidence type="ECO:0000256" key="4">
    <source>
        <dbReference type="SAM" id="SignalP"/>
    </source>
</evidence>
<dbReference type="InterPro" id="IPR008966">
    <property type="entry name" value="Adhesion_dom_sf"/>
</dbReference>
<dbReference type="EMBL" id="JAAXCY010000002">
    <property type="protein sequence ID" value="MBC2405374.1"/>
    <property type="molecule type" value="Genomic_DNA"/>
</dbReference>
<name>A0A7X1AIV8_9PSED</name>
<protein>
    <submittedName>
        <fullName evidence="6">Fimbrial protein</fullName>
    </submittedName>
</protein>
<proteinExistence type="inferred from homology"/>
<accession>A0A7X1AIV8</accession>
<dbReference type="SUPFAM" id="SSF49401">
    <property type="entry name" value="Bacterial adhesins"/>
    <property type="match status" value="1"/>
</dbReference>
<dbReference type="RefSeq" id="WP_185704825.1">
    <property type="nucleotide sequence ID" value="NZ_JAAXCY010000002.1"/>
</dbReference>
<keyword evidence="3" id="KW-0281">Fimbrium</keyword>